<evidence type="ECO:0000313" key="3">
    <source>
        <dbReference type="Proteomes" id="UP001156498"/>
    </source>
</evidence>
<gene>
    <name evidence="2" type="ORF">OUQ99_03205</name>
</gene>
<protein>
    <submittedName>
        <fullName evidence="2">DUF397 domain-containing protein</fullName>
    </submittedName>
</protein>
<proteinExistence type="predicted"/>
<name>A0ABY6YQM6_9ACTN</name>
<dbReference type="RefSeq" id="WP_267947928.1">
    <property type="nucleotide sequence ID" value="NZ_CP113264.1"/>
</dbReference>
<evidence type="ECO:0000259" key="1">
    <source>
        <dbReference type="Pfam" id="PF04149"/>
    </source>
</evidence>
<reference evidence="2 3" key="1">
    <citation type="journal article" date="2013" name="Int. J. Syst. Evol. Microbiol.">
        <title>Description of Streptomonospora sediminis sp. nov. and Streptomonospora nanhaiensis sp. nov., and reclassification of Nocardiopsis arabia Hozzein &amp; Goodfellow 2008 as Streptomonospora arabica comb. nov. and emended description of the genus Streptomonospora.</title>
        <authorList>
            <person name="Zhang D.F."/>
            <person name="Pan H.Q."/>
            <person name="He J."/>
            <person name="Zhang X.M."/>
            <person name="Zhang Y.G."/>
            <person name="Klenk H.P."/>
            <person name="Hu J.C."/>
            <person name="Li W.J."/>
        </authorList>
    </citation>
    <scope>NUCLEOTIDE SEQUENCE [LARGE SCALE GENOMIC DNA]</scope>
    <source>
        <strain evidence="2 3">12A09</strain>
    </source>
</reference>
<evidence type="ECO:0000313" key="2">
    <source>
        <dbReference type="EMBL" id="WAE74150.1"/>
    </source>
</evidence>
<dbReference type="EMBL" id="CP113264">
    <property type="protein sequence ID" value="WAE74150.1"/>
    <property type="molecule type" value="Genomic_DNA"/>
</dbReference>
<sequence length="94" mass="10451">MSELPPLRSGSNEATPQKLVDVAFHKSSYSDRNNCVEVAFRKSSYSGARDQNCVEVADVHGASLVRDTQNRELGHLSFPSSEWRALLGTARREE</sequence>
<accession>A0ABY6YQM6</accession>
<dbReference type="Pfam" id="PF04149">
    <property type="entry name" value="DUF397"/>
    <property type="match status" value="1"/>
</dbReference>
<keyword evidence="3" id="KW-1185">Reference proteome</keyword>
<feature type="domain" description="DUF397" evidence="1">
    <location>
        <begin position="40"/>
        <end position="91"/>
    </location>
</feature>
<organism evidence="2 3">
    <name type="scientific">Streptomonospora nanhaiensis</name>
    <dbReference type="NCBI Taxonomy" id="1323731"/>
    <lineage>
        <taxon>Bacteria</taxon>
        <taxon>Bacillati</taxon>
        <taxon>Actinomycetota</taxon>
        <taxon>Actinomycetes</taxon>
        <taxon>Streptosporangiales</taxon>
        <taxon>Nocardiopsidaceae</taxon>
        <taxon>Streptomonospora</taxon>
    </lineage>
</organism>
<dbReference type="Proteomes" id="UP001156498">
    <property type="component" value="Chromosome"/>
</dbReference>
<dbReference type="InterPro" id="IPR007278">
    <property type="entry name" value="DUF397"/>
</dbReference>